<proteinExistence type="predicted"/>
<evidence type="ECO:0000256" key="1">
    <source>
        <dbReference type="SAM" id="Phobius"/>
    </source>
</evidence>
<sequence length="136" mass="15024">MTRATVRLLFGIAAVYDFAIGLVFLFAGKALFDAVSIPHPNHWGYVQFGSLMLIVFGLMFFQVARDPDGNRNLMPFGILLKASYVGIVSYYWLTVGCPFLFKPFVVIDLAMLILFAIAYSQSKHLVSSSESVATTA</sequence>
<evidence type="ECO:0000313" key="3">
    <source>
        <dbReference type="Proteomes" id="UP000319143"/>
    </source>
</evidence>
<dbReference type="Proteomes" id="UP000319143">
    <property type="component" value="Unassembled WGS sequence"/>
</dbReference>
<accession>A0A5C6D3V5</accession>
<feature type="transmembrane region" description="Helical" evidence="1">
    <location>
        <begin position="73"/>
        <end position="93"/>
    </location>
</feature>
<dbReference type="EMBL" id="SJPV01000022">
    <property type="protein sequence ID" value="TWU30564.1"/>
    <property type="molecule type" value="Genomic_DNA"/>
</dbReference>
<evidence type="ECO:0000313" key="2">
    <source>
        <dbReference type="EMBL" id="TWU30564.1"/>
    </source>
</evidence>
<dbReference type="AlphaFoldDB" id="A0A5C6D3V5"/>
<protein>
    <submittedName>
        <fullName evidence="2">Uncharacterized protein</fullName>
    </submittedName>
</protein>
<organism evidence="2 3">
    <name type="scientific">Novipirellula artificiosorum</name>
    <dbReference type="NCBI Taxonomy" id="2528016"/>
    <lineage>
        <taxon>Bacteria</taxon>
        <taxon>Pseudomonadati</taxon>
        <taxon>Planctomycetota</taxon>
        <taxon>Planctomycetia</taxon>
        <taxon>Pirellulales</taxon>
        <taxon>Pirellulaceae</taxon>
        <taxon>Novipirellula</taxon>
    </lineage>
</organism>
<keyword evidence="1" id="KW-0472">Membrane</keyword>
<keyword evidence="1" id="KW-1133">Transmembrane helix</keyword>
<dbReference type="RefSeq" id="WP_146531333.1">
    <property type="nucleotide sequence ID" value="NZ_SJPV01000022.1"/>
</dbReference>
<gene>
    <name evidence="2" type="ORF">Poly41_66590</name>
</gene>
<dbReference type="OrthoDB" id="279578at2"/>
<comment type="caution">
    <text evidence="2">The sequence shown here is derived from an EMBL/GenBank/DDBJ whole genome shotgun (WGS) entry which is preliminary data.</text>
</comment>
<feature type="transmembrane region" description="Helical" evidence="1">
    <location>
        <begin position="44"/>
        <end position="61"/>
    </location>
</feature>
<feature type="transmembrane region" description="Helical" evidence="1">
    <location>
        <begin position="7"/>
        <end position="32"/>
    </location>
</feature>
<feature type="transmembrane region" description="Helical" evidence="1">
    <location>
        <begin position="99"/>
        <end position="119"/>
    </location>
</feature>
<reference evidence="2 3" key="1">
    <citation type="submission" date="2019-02" db="EMBL/GenBank/DDBJ databases">
        <title>Deep-cultivation of Planctomycetes and their phenomic and genomic characterization uncovers novel biology.</title>
        <authorList>
            <person name="Wiegand S."/>
            <person name="Jogler M."/>
            <person name="Boedeker C."/>
            <person name="Pinto D."/>
            <person name="Vollmers J."/>
            <person name="Rivas-Marin E."/>
            <person name="Kohn T."/>
            <person name="Peeters S.H."/>
            <person name="Heuer A."/>
            <person name="Rast P."/>
            <person name="Oberbeckmann S."/>
            <person name="Bunk B."/>
            <person name="Jeske O."/>
            <person name="Meyerdierks A."/>
            <person name="Storesund J.E."/>
            <person name="Kallscheuer N."/>
            <person name="Luecker S."/>
            <person name="Lage O.M."/>
            <person name="Pohl T."/>
            <person name="Merkel B.J."/>
            <person name="Hornburger P."/>
            <person name="Mueller R.-W."/>
            <person name="Bruemmer F."/>
            <person name="Labrenz M."/>
            <person name="Spormann A.M."/>
            <person name="Op Den Camp H."/>
            <person name="Overmann J."/>
            <person name="Amann R."/>
            <person name="Jetten M.S.M."/>
            <person name="Mascher T."/>
            <person name="Medema M.H."/>
            <person name="Devos D.P."/>
            <person name="Kaster A.-K."/>
            <person name="Ovreas L."/>
            <person name="Rohde M."/>
            <person name="Galperin M.Y."/>
            <person name="Jogler C."/>
        </authorList>
    </citation>
    <scope>NUCLEOTIDE SEQUENCE [LARGE SCALE GENOMIC DNA]</scope>
    <source>
        <strain evidence="2 3">Poly41</strain>
    </source>
</reference>
<keyword evidence="1" id="KW-0812">Transmembrane</keyword>
<name>A0A5C6D3V5_9BACT</name>
<keyword evidence="3" id="KW-1185">Reference proteome</keyword>